<evidence type="ECO:0000313" key="1">
    <source>
        <dbReference type="EMBL" id="GHC60203.1"/>
    </source>
</evidence>
<name>A0A8J3DDI8_9HYPH</name>
<organism evidence="1 2">
    <name type="scientific">Limoniibacter endophyticus</name>
    <dbReference type="NCBI Taxonomy" id="1565040"/>
    <lineage>
        <taxon>Bacteria</taxon>
        <taxon>Pseudomonadati</taxon>
        <taxon>Pseudomonadota</taxon>
        <taxon>Alphaproteobacteria</taxon>
        <taxon>Hyphomicrobiales</taxon>
        <taxon>Bartonellaceae</taxon>
        <taxon>Limoniibacter</taxon>
    </lineage>
</organism>
<evidence type="ECO:0008006" key="3">
    <source>
        <dbReference type="Google" id="ProtNLM"/>
    </source>
</evidence>
<protein>
    <recommendedName>
        <fullName evidence="3">DUF2336 domain-containing protein</fullName>
    </recommendedName>
</protein>
<reference evidence="1" key="2">
    <citation type="submission" date="2020-09" db="EMBL/GenBank/DDBJ databases">
        <authorList>
            <person name="Sun Q."/>
            <person name="Kim S."/>
        </authorList>
    </citation>
    <scope>NUCLEOTIDE SEQUENCE</scope>
    <source>
        <strain evidence="1">KCTC 42097</strain>
    </source>
</reference>
<dbReference type="PIRSF" id="PIRSF035865">
    <property type="entry name" value="UCP035865"/>
    <property type="match status" value="1"/>
</dbReference>
<sequence length="388" mass="41369">MLGGEHGAAGQVADMVIGDFLKWTRNASATDRAAAATALAHAYLVDELDLDTRCAAEAALTYLLDDPSPKVRLALAEVLAHSPGAPIQVISGLADDNPDIAGLVLARSPILQEYDLVDRVFAGRTDTQCAIAGRPQVPMALSAAIAEVGCAESCVALLRNDGADIKALSFRRMSERHGAVADVRGALLDDVRLPSDCRYHLLDHVSQALASSPLLLRVVGEARADRLTREACSRASVQILDLTPVEDFPALISHLRLSGELTTSFLIRTVTHGKIDFFGAALSALTGQSETRVRLILSSRQRSVLVALFAKAGLPASAHQILGDAIFLWHDVARGKRLAGAQEISYELLQRTSCEPGGRGDLARLLKGIHVDLLRQNARNHAVEIAAA</sequence>
<gene>
    <name evidence="1" type="ORF">GCM10010136_00080</name>
</gene>
<proteinExistence type="predicted"/>
<dbReference type="Proteomes" id="UP000641137">
    <property type="component" value="Unassembled WGS sequence"/>
</dbReference>
<dbReference type="InterPro" id="IPR014598">
    <property type="entry name" value="UCP035865"/>
</dbReference>
<comment type="caution">
    <text evidence="1">The sequence shown here is derived from an EMBL/GenBank/DDBJ whole genome shotgun (WGS) entry which is preliminary data.</text>
</comment>
<accession>A0A8J3DDI8</accession>
<dbReference type="EMBL" id="BMZO01000001">
    <property type="protein sequence ID" value="GHC60203.1"/>
    <property type="molecule type" value="Genomic_DNA"/>
</dbReference>
<keyword evidence="2" id="KW-1185">Reference proteome</keyword>
<dbReference type="RefSeq" id="WP_244636545.1">
    <property type="nucleotide sequence ID" value="NZ_BMZO01000001.1"/>
</dbReference>
<evidence type="ECO:0000313" key="2">
    <source>
        <dbReference type="Proteomes" id="UP000641137"/>
    </source>
</evidence>
<reference evidence="1" key="1">
    <citation type="journal article" date="2014" name="Int. J. Syst. Evol. Microbiol.">
        <title>Complete genome sequence of Corynebacterium casei LMG S-19264T (=DSM 44701T), isolated from a smear-ripened cheese.</title>
        <authorList>
            <consortium name="US DOE Joint Genome Institute (JGI-PGF)"/>
            <person name="Walter F."/>
            <person name="Albersmeier A."/>
            <person name="Kalinowski J."/>
            <person name="Ruckert C."/>
        </authorList>
    </citation>
    <scope>NUCLEOTIDE SEQUENCE</scope>
    <source>
        <strain evidence="1">KCTC 42097</strain>
    </source>
</reference>
<dbReference type="InterPro" id="IPR019285">
    <property type="entry name" value="DUF2336"/>
</dbReference>
<dbReference type="Pfam" id="PF10098">
    <property type="entry name" value="DUF2336"/>
    <property type="match status" value="1"/>
</dbReference>
<dbReference type="AlphaFoldDB" id="A0A8J3DDI8"/>